<dbReference type="PRINTS" id="PR00344">
    <property type="entry name" value="BCTRLSENSOR"/>
</dbReference>
<dbReference type="SUPFAM" id="SSF55781">
    <property type="entry name" value="GAF domain-like"/>
    <property type="match status" value="2"/>
</dbReference>
<evidence type="ECO:0000313" key="15">
    <source>
        <dbReference type="Proteomes" id="UP001604335"/>
    </source>
</evidence>
<dbReference type="InterPro" id="IPR000700">
    <property type="entry name" value="PAS-assoc_C"/>
</dbReference>
<accession>A0ABW7CDU6</accession>
<dbReference type="SMART" id="SM00388">
    <property type="entry name" value="HisKA"/>
    <property type="match status" value="1"/>
</dbReference>
<feature type="domain" description="Phytochrome chromophore attachment site" evidence="10">
    <location>
        <begin position="478"/>
        <end position="617"/>
    </location>
</feature>
<dbReference type="Gene3D" id="1.10.287.130">
    <property type="match status" value="1"/>
</dbReference>
<dbReference type="InterPro" id="IPR005467">
    <property type="entry name" value="His_kinase_dom"/>
</dbReference>
<evidence type="ECO:0000256" key="6">
    <source>
        <dbReference type="ARBA" id="ARBA00022777"/>
    </source>
</evidence>
<dbReference type="Pfam" id="PF13426">
    <property type="entry name" value="PAS_9"/>
    <property type="match status" value="1"/>
</dbReference>
<evidence type="ECO:0000259" key="13">
    <source>
        <dbReference type="PROSITE" id="PS50113"/>
    </source>
</evidence>
<dbReference type="NCBIfam" id="TIGR00229">
    <property type="entry name" value="sensory_box"/>
    <property type="match status" value="2"/>
</dbReference>
<dbReference type="InterPro" id="IPR011006">
    <property type="entry name" value="CheY-like_superfamily"/>
</dbReference>
<dbReference type="Gene3D" id="3.30.450.20">
    <property type="entry name" value="PAS domain"/>
    <property type="match status" value="2"/>
</dbReference>
<evidence type="ECO:0000256" key="4">
    <source>
        <dbReference type="ARBA" id="ARBA00022553"/>
    </source>
</evidence>
<keyword evidence="7" id="KW-0902">Two-component regulatory system</keyword>
<dbReference type="Proteomes" id="UP001604335">
    <property type="component" value="Unassembled WGS sequence"/>
</dbReference>
<dbReference type="Gene3D" id="3.30.565.10">
    <property type="entry name" value="Histidine kinase-like ATPase, C-terminal domain"/>
    <property type="match status" value="1"/>
</dbReference>
<dbReference type="SMART" id="SM00086">
    <property type="entry name" value="PAC"/>
    <property type="match status" value="2"/>
</dbReference>
<comment type="caution">
    <text evidence="14">The sequence shown here is derived from an EMBL/GenBank/DDBJ whole genome shotgun (WGS) entry which is preliminary data.</text>
</comment>
<feature type="coiled-coil region" evidence="9">
    <location>
        <begin position="829"/>
        <end position="863"/>
    </location>
</feature>
<dbReference type="InterPro" id="IPR036097">
    <property type="entry name" value="HisK_dim/P_sf"/>
</dbReference>
<dbReference type="InterPro" id="IPR036890">
    <property type="entry name" value="HATPase_C_sf"/>
</dbReference>
<comment type="similarity">
    <text evidence="2">In the N-terminal section; belongs to the phytochrome family.</text>
</comment>
<comment type="catalytic activity">
    <reaction evidence="1">
        <text>ATP + protein L-histidine = ADP + protein N-phospho-L-histidine.</text>
        <dbReference type="EC" id="2.7.13.3"/>
    </reaction>
</comment>
<keyword evidence="4 8" id="KW-0597">Phosphoprotein</keyword>
<dbReference type="Pfam" id="PF00072">
    <property type="entry name" value="Response_reg"/>
    <property type="match status" value="2"/>
</dbReference>
<dbReference type="Gene3D" id="3.40.50.2300">
    <property type="match status" value="2"/>
</dbReference>
<dbReference type="InterPro" id="IPR003594">
    <property type="entry name" value="HATPase_dom"/>
</dbReference>
<dbReference type="RefSeq" id="WP_393015135.1">
    <property type="nucleotide sequence ID" value="NZ_JAZAQF010000088.1"/>
</dbReference>
<dbReference type="PROSITE" id="PS50109">
    <property type="entry name" value="HIS_KIN"/>
    <property type="match status" value="1"/>
</dbReference>
<evidence type="ECO:0000259" key="10">
    <source>
        <dbReference type="PROSITE" id="PS50046"/>
    </source>
</evidence>
<keyword evidence="9" id="KW-0175">Coiled coil</keyword>
<protein>
    <recommendedName>
        <fullName evidence="3">histidine kinase</fullName>
        <ecNumber evidence="3">2.7.13.3</ecNumber>
    </recommendedName>
</protein>
<dbReference type="InterPro" id="IPR029016">
    <property type="entry name" value="GAF-like_dom_sf"/>
</dbReference>
<feature type="domain" description="Phytochrome chromophore attachment site" evidence="10">
    <location>
        <begin position="667"/>
        <end position="818"/>
    </location>
</feature>
<dbReference type="InterPro" id="IPR035965">
    <property type="entry name" value="PAS-like_dom_sf"/>
</dbReference>
<evidence type="ECO:0000259" key="12">
    <source>
        <dbReference type="PROSITE" id="PS50110"/>
    </source>
</evidence>
<dbReference type="Gene3D" id="3.30.450.40">
    <property type="match status" value="2"/>
</dbReference>
<dbReference type="PROSITE" id="PS50110">
    <property type="entry name" value="RESPONSE_REGULATORY"/>
    <property type="match status" value="2"/>
</dbReference>
<keyword evidence="5" id="KW-0808">Transferase</keyword>
<reference evidence="15" key="1">
    <citation type="journal article" date="2024" name="Algal Res.">
        <title>Biochemical, toxicological and genomic investigation of a high-biomass producing Limnothrix strain isolated from Italian shallow drinking water reservoir.</title>
        <authorList>
            <person name="Simonazzi M."/>
            <person name="Shishido T.K."/>
            <person name="Delbaje E."/>
            <person name="Wahlsten M."/>
            <person name="Fewer D.P."/>
            <person name="Sivonen K."/>
            <person name="Pezzolesi L."/>
            <person name="Pistocchi R."/>
        </authorList>
    </citation>
    <scope>NUCLEOTIDE SEQUENCE [LARGE SCALE GENOMIC DNA]</scope>
    <source>
        <strain evidence="15">LRLZ20PSL1</strain>
    </source>
</reference>
<feature type="domain" description="Response regulatory" evidence="12">
    <location>
        <begin position="1137"/>
        <end position="1253"/>
    </location>
</feature>
<evidence type="ECO:0000256" key="1">
    <source>
        <dbReference type="ARBA" id="ARBA00000085"/>
    </source>
</evidence>
<feature type="domain" description="Response regulatory" evidence="12">
    <location>
        <begin position="19"/>
        <end position="141"/>
    </location>
</feature>
<dbReference type="SMART" id="SM00448">
    <property type="entry name" value="REC"/>
    <property type="match status" value="2"/>
</dbReference>
<dbReference type="SUPFAM" id="SSF55874">
    <property type="entry name" value="ATPase domain of HSP90 chaperone/DNA topoisomerase II/histidine kinase"/>
    <property type="match status" value="1"/>
</dbReference>
<sequence length="1256" mass="141497">MSQLRLNTAVTPPMQSPTKVLLIGASKSEVKVYTSYLQAILQSDFHRQYEILVPPSREQGIDWWRSHRPDVVLLDLIDRAGIQVLESLHGDIKHQLPLPVIVLIQAHQESLAEQALKLGAMDYLVKEHLTSLALRKTVAAVLLHRSLVKQAIEQKLEPEPKLDLELSQPPISKRAQPLTASCFASSELLTESHPYLSLDIYDQQQLNAILKQQLAAIECAKDGIAILKEDTYVYLNQSHLEMFGYDSSEQLLGKSWRSLYSEAELDRFKREIFPILLRDRAWQGEAIAQRSDGSSFDEGLSLTVTDDGLLICVCRDISAQKQAERECHASQQLLQGILDTVPIAVFWKDQRLKYQGINNYSATTIGLSSAEELIGVGDDQLPWDPETLARIQEEDRQVLRSGRATLRCEREYGLVDGSTIWLETNKIPLKDAHGRILGILGTAQEITRRKQAEATLKKQAESEHLALMIAERIRQSLDLQTIFDVACNEIRAVLQADRVGIFQFYPQTDYDDGCFVAESVIPPYSSALSLRIHDHCFGDNYSQLYANGRYFVVDDIYNNGLTQCHSDILAQFEVRANLVMPLLCGSELWGLLCIHQCDRPRHWLPDEVELAHRLSNQLAIAIQQSSLYYQVQQELEVRQQAELRISRQLQEQTVLAQITERIRQSLDLHQILNTVTQQVQAVMQCDRVIVFQLFDDGRSAIVEEAVLEGLVHLKDRHWEDEVWSSEILELYWQGKARIVADVMDDRWTDCLREYSQEGQIQSKIVAPILQEAFSHEDHRWVAPTAPNRLWGVLVVHACHEKRVWQESEAQLLQQIANQLAIAIQQATLVDRLKQELTQRQAAQAQLTERNQQLALNNEELARATRLKDEFLANMSHELRTPLNAILGIVEGLQEDVFGPVSEQQIKVLQIIDRSGNHLLSLINDILDLAKIEAGRVELVYNDVEVRPLCDSSLAFVKQQALEKRIRLSTKLPRDFPPIRIDERRVRQVLINLLNNAVKFTSEGGSILLEVGYANLDGSIDQPDPNGQNLYEALRFSVTDTGIGISEENVKRLFQPFIQVDSALNRQYEGTGLGLALVKRIVNLHGGIVNVTSTLGQGSCFFFTLPLTQAVPAAAVSGQGAEVTETTSLLEGPASAPLILLVEDNEANIVTVSSYLDTKGYRLLVARDGAAAVTLATLERPDLILMDIQMPGVDGIEAMRQIRNDEELADVPIIALTALTMPGDRERCLQAGANDYLSKPMRLKQLMELIQKWLLNR</sequence>
<dbReference type="Pfam" id="PF00512">
    <property type="entry name" value="HisKA"/>
    <property type="match status" value="1"/>
</dbReference>
<dbReference type="InterPro" id="IPR001789">
    <property type="entry name" value="Sig_transdc_resp-reg_receiver"/>
</dbReference>
<dbReference type="SMART" id="SM00091">
    <property type="entry name" value="PAS"/>
    <property type="match status" value="2"/>
</dbReference>
<dbReference type="SUPFAM" id="SSF52172">
    <property type="entry name" value="CheY-like"/>
    <property type="match status" value="2"/>
</dbReference>
<feature type="modified residue" description="4-aspartylphosphate" evidence="8">
    <location>
        <position position="75"/>
    </location>
</feature>
<dbReference type="InterPro" id="IPR000014">
    <property type="entry name" value="PAS"/>
</dbReference>
<dbReference type="InterPro" id="IPR016132">
    <property type="entry name" value="Phyto_chromo_attachment"/>
</dbReference>
<dbReference type="CDD" id="cd00130">
    <property type="entry name" value="PAS"/>
    <property type="match status" value="1"/>
</dbReference>
<evidence type="ECO:0000256" key="9">
    <source>
        <dbReference type="SAM" id="Coils"/>
    </source>
</evidence>
<dbReference type="SUPFAM" id="SSF47384">
    <property type="entry name" value="Homodimeric domain of signal transducing histidine kinase"/>
    <property type="match status" value="1"/>
</dbReference>
<dbReference type="CDD" id="cd00082">
    <property type="entry name" value="HisKA"/>
    <property type="match status" value="1"/>
</dbReference>
<dbReference type="Pfam" id="PF02518">
    <property type="entry name" value="HATPase_c"/>
    <property type="match status" value="1"/>
</dbReference>
<dbReference type="InterPro" id="IPR004358">
    <property type="entry name" value="Sig_transdc_His_kin-like_C"/>
</dbReference>
<evidence type="ECO:0000256" key="5">
    <source>
        <dbReference type="ARBA" id="ARBA00022679"/>
    </source>
</evidence>
<evidence type="ECO:0000313" key="14">
    <source>
        <dbReference type="EMBL" id="MFG3819307.1"/>
    </source>
</evidence>
<evidence type="ECO:0000259" key="11">
    <source>
        <dbReference type="PROSITE" id="PS50109"/>
    </source>
</evidence>
<name>A0ABW7CDU6_9CYAN</name>
<dbReference type="InterPro" id="IPR003661">
    <property type="entry name" value="HisK_dim/P_dom"/>
</dbReference>
<dbReference type="PROSITE" id="PS50046">
    <property type="entry name" value="PHYTOCHROME_2"/>
    <property type="match status" value="2"/>
</dbReference>
<dbReference type="EMBL" id="JAZAQF010000088">
    <property type="protein sequence ID" value="MFG3819307.1"/>
    <property type="molecule type" value="Genomic_DNA"/>
</dbReference>
<dbReference type="InterPro" id="IPR003018">
    <property type="entry name" value="GAF"/>
</dbReference>
<evidence type="ECO:0000256" key="7">
    <source>
        <dbReference type="ARBA" id="ARBA00023012"/>
    </source>
</evidence>
<dbReference type="Pfam" id="PF08448">
    <property type="entry name" value="PAS_4"/>
    <property type="match status" value="1"/>
</dbReference>
<dbReference type="InterPro" id="IPR013656">
    <property type="entry name" value="PAS_4"/>
</dbReference>
<dbReference type="EC" id="2.7.13.3" evidence="3"/>
<feature type="domain" description="PAC" evidence="13">
    <location>
        <begin position="406"/>
        <end position="458"/>
    </location>
</feature>
<evidence type="ECO:0000256" key="8">
    <source>
        <dbReference type="PROSITE-ProRule" id="PRU00169"/>
    </source>
</evidence>
<evidence type="ECO:0000256" key="2">
    <source>
        <dbReference type="ARBA" id="ARBA00006402"/>
    </source>
</evidence>
<dbReference type="SMART" id="SM00065">
    <property type="entry name" value="GAF"/>
    <property type="match status" value="2"/>
</dbReference>
<dbReference type="PANTHER" id="PTHR43047">
    <property type="entry name" value="TWO-COMPONENT HISTIDINE PROTEIN KINASE"/>
    <property type="match status" value="1"/>
</dbReference>
<dbReference type="Pfam" id="PF01590">
    <property type="entry name" value="GAF"/>
    <property type="match status" value="2"/>
</dbReference>
<dbReference type="SUPFAM" id="SSF55785">
    <property type="entry name" value="PYP-like sensor domain (PAS domain)"/>
    <property type="match status" value="2"/>
</dbReference>
<feature type="modified residue" description="4-aspartylphosphate" evidence="8">
    <location>
        <position position="1186"/>
    </location>
</feature>
<evidence type="ECO:0000256" key="3">
    <source>
        <dbReference type="ARBA" id="ARBA00012438"/>
    </source>
</evidence>
<gene>
    <name evidence="14" type="ORF">VPK24_16800</name>
</gene>
<dbReference type="InterPro" id="IPR001610">
    <property type="entry name" value="PAC"/>
</dbReference>
<dbReference type="PROSITE" id="PS50113">
    <property type="entry name" value="PAC"/>
    <property type="match status" value="1"/>
</dbReference>
<proteinExistence type="inferred from homology"/>
<feature type="domain" description="Histidine kinase" evidence="11">
    <location>
        <begin position="873"/>
        <end position="1108"/>
    </location>
</feature>
<keyword evidence="15" id="KW-1185">Reference proteome</keyword>
<organism evidence="14 15">
    <name type="scientific">Limnothrix redekei LRLZ20PSL1</name>
    <dbReference type="NCBI Taxonomy" id="3112953"/>
    <lineage>
        <taxon>Bacteria</taxon>
        <taxon>Bacillati</taxon>
        <taxon>Cyanobacteriota</taxon>
        <taxon>Cyanophyceae</taxon>
        <taxon>Pseudanabaenales</taxon>
        <taxon>Pseudanabaenaceae</taxon>
        <taxon>Limnothrix</taxon>
    </lineage>
</organism>
<dbReference type="CDD" id="cd16922">
    <property type="entry name" value="HATPase_EvgS-ArcB-TorS-like"/>
    <property type="match status" value="1"/>
</dbReference>
<keyword evidence="6" id="KW-0418">Kinase</keyword>
<dbReference type="PANTHER" id="PTHR43047:SF63">
    <property type="entry name" value="HISTIDINE KINASE"/>
    <property type="match status" value="1"/>
</dbReference>
<dbReference type="SMART" id="SM00387">
    <property type="entry name" value="HATPase_c"/>
    <property type="match status" value="1"/>
</dbReference>